<dbReference type="InterPro" id="IPR051185">
    <property type="entry name" value="ASPM"/>
</dbReference>
<dbReference type="GO" id="GO:0051295">
    <property type="term" value="P:establishment of meiotic spindle localization"/>
    <property type="evidence" value="ECO:0007669"/>
    <property type="project" value="TreeGrafter"/>
</dbReference>
<dbReference type="GO" id="GO:0007051">
    <property type="term" value="P:spindle organization"/>
    <property type="evidence" value="ECO:0007669"/>
    <property type="project" value="TreeGrafter"/>
</dbReference>
<gene>
    <name evidence="7" type="ORF">Ae201684_017925</name>
</gene>
<sequence length="892" mass="102206">MSSVDALTYDPEDLEELLNFSGSESDSEPERSSTLPPLQFVDLPPRPTAAKSTSKKAQQLKKFGVFHSPFGPLPKAVSPPSKRLHPLLSPSLPYVKKKTPTRLAQVTETSPSKMAFKTNDIIKHGELKVYMCRYTTIQPLFCIPFHETTTLAACRKRIDDLLMVELVDYVFVAPTGKTVATTAEARFLAYWFHPVLTILVTSINQQSSHPSPEKLLQALHPDLNSKSVAEQRPWNLSYASFGMFSSKELRMQSAIIQAPMGKKIRQRQQRDALRLALETPDDLASGAFEAVEKSSPALDPSTVQTILQRSHRDVLQHISEREYEKRKFRHAKIQQRALNLALDKHYKAIKIQAWWRMFLGLKCLQAKKQAHKAAICIQNLIRQRSIQRQQEQKARRNCIRLQKTPQMTSSATQFVYQAVDSKGVVKLQAIQRRRLAQKALREHPEKAQKYLELERRREMVRQSQENFEKQKALAQLRKLHAVERKQRKELNKLAFAARQDAAAVVIQSSYRRYRAGQFVHFLRRERSAAIKIQSHLRKNSALAKVETLKLQMRKSSLGGSAMDYAESYHPRLFCRRVWFRGSYHLLYSCVSKTHFLLVLHANGGGKHSDPIAIECFLDMNDLKTFGLLPSTTSVRIHDVDRLVESATAALTLSKGQYLLNQQDFHKFRNIGLNSRTLLLPNPEMYFGRMYQRCSDSNPPQELLRCFLYSAPTLIYYVAKRMKLGMAHLGFFEDRGVLYVECYISRWHICICVGLQYQEWAFSGLGVLSTCDLSQKIDISKHIAPRISIGHLGVRIDVRKRLFHLAKRFRIVENDATTTFATALFSVYILGQEMQLEVVFPNGWTLQCGVEEPLLRQLGYKDVHQMDMDTISILSRQMLSGLAIVDRKLCLHL</sequence>
<dbReference type="AlphaFoldDB" id="A0A6G0W7G5"/>
<name>A0A6G0W7G5_9STRA</name>
<accession>A0A6G0W7G5</accession>
<proteinExistence type="predicted"/>
<keyword evidence="2" id="KW-0963">Cytoplasm</keyword>
<dbReference type="PANTHER" id="PTHR22706:SF1">
    <property type="entry name" value="ASSEMBLY FACTOR FOR SPINDLE MICROTUBULES"/>
    <property type="match status" value="1"/>
</dbReference>
<dbReference type="PROSITE" id="PS50096">
    <property type="entry name" value="IQ"/>
    <property type="match status" value="1"/>
</dbReference>
<comment type="caution">
    <text evidence="7">The sequence shown here is derived from an EMBL/GenBank/DDBJ whole genome shotgun (WGS) entry which is preliminary data.</text>
</comment>
<protein>
    <submittedName>
        <fullName evidence="7">Uncharacterized protein</fullName>
    </submittedName>
</protein>
<evidence type="ECO:0000313" key="7">
    <source>
        <dbReference type="EMBL" id="KAF0723054.1"/>
    </source>
</evidence>
<organism evidence="7 8">
    <name type="scientific">Aphanomyces euteiches</name>
    <dbReference type="NCBI Taxonomy" id="100861"/>
    <lineage>
        <taxon>Eukaryota</taxon>
        <taxon>Sar</taxon>
        <taxon>Stramenopiles</taxon>
        <taxon>Oomycota</taxon>
        <taxon>Saprolegniomycetes</taxon>
        <taxon>Saprolegniales</taxon>
        <taxon>Verrucalvaceae</taxon>
        <taxon>Aphanomyces</taxon>
    </lineage>
</organism>
<feature type="region of interest" description="Disordered" evidence="6">
    <location>
        <begin position="1"/>
        <end position="54"/>
    </location>
</feature>
<keyword evidence="8" id="KW-1185">Reference proteome</keyword>
<evidence type="ECO:0000256" key="3">
    <source>
        <dbReference type="ARBA" id="ARBA00022737"/>
    </source>
</evidence>
<evidence type="ECO:0000256" key="1">
    <source>
        <dbReference type="ARBA" id="ARBA00004496"/>
    </source>
</evidence>
<dbReference type="GO" id="GO:0000278">
    <property type="term" value="P:mitotic cell cycle"/>
    <property type="evidence" value="ECO:0007669"/>
    <property type="project" value="TreeGrafter"/>
</dbReference>
<evidence type="ECO:0000256" key="6">
    <source>
        <dbReference type="SAM" id="MobiDB-lite"/>
    </source>
</evidence>
<dbReference type="GO" id="GO:0005516">
    <property type="term" value="F:calmodulin binding"/>
    <property type="evidence" value="ECO:0007669"/>
    <property type="project" value="UniProtKB-KW"/>
</dbReference>
<evidence type="ECO:0000256" key="5">
    <source>
        <dbReference type="SAM" id="Coils"/>
    </source>
</evidence>
<dbReference type="Pfam" id="PF00612">
    <property type="entry name" value="IQ"/>
    <property type="match status" value="2"/>
</dbReference>
<comment type="subcellular location">
    <subcellularLocation>
        <location evidence="1">Cytoplasm</location>
    </subcellularLocation>
</comment>
<feature type="coiled-coil region" evidence="5">
    <location>
        <begin position="450"/>
        <end position="493"/>
    </location>
</feature>
<dbReference type="GO" id="GO:0000922">
    <property type="term" value="C:spindle pole"/>
    <property type="evidence" value="ECO:0007669"/>
    <property type="project" value="TreeGrafter"/>
</dbReference>
<reference evidence="7 8" key="1">
    <citation type="submission" date="2019-07" db="EMBL/GenBank/DDBJ databases">
        <title>Genomics analysis of Aphanomyces spp. identifies a new class of oomycete effector associated with host adaptation.</title>
        <authorList>
            <person name="Gaulin E."/>
        </authorList>
    </citation>
    <scope>NUCLEOTIDE SEQUENCE [LARGE SCALE GENOMIC DNA]</scope>
    <source>
        <strain evidence="7 8">ATCC 201684</strain>
    </source>
</reference>
<keyword evidence="4" id="KW-0112">Calmodulin-binding</keyword>
<dbReference type="InterPro" id="IPR000048">
    <property type="entry name" value="IQ_motif_EF-hand-BS"/>
</dbReference>
<evidence type="ECO:0000313" key="8">
    <source>
        <dbReference type="Proteomes" id="UP000481153"/>
    </source>
</evidence>
<dbReference type="EMBL" id="VJMJ01000317">
    <property type="protein sequence ID" value="KAF0723054.1"/>
    <property type="molecule type" value="Genomic_DNA"/>
</dbReference>
<dbReference type="Gene3D" id="1.20.5.190">
    <property type="match status" value="2"/>
</dbReference>
<keyword evidence="5" id="KW-0175">Coiled coil</keyword>
<evidence type="ECO:0000256" key="4">
    <source>
        <dbReference type="ARBA" id="ARBA00022860"/>
    </source>
</evidence>
<keyword evidence="3" id="KW-0677">Repeat</keyword>
<dbReference type="Proteomes" id="UP000481153">
    <property type="component" value="Unassembled WGS sequence"/>
</dbReference>
<dbReference type="PANTHER" id="PTHR22706">
    <property type="entry name" value="ASSEMBLY FACTOR FOR SPINDLE MICROTUBULES"/>
    <property type="match status" value="1"/>
</dbReference>
<dbReference type="GO" id="GO:0005737">
    <property type="term" value="C:cytoplasm"/>
    <property type="evidence" value="ECO:0007669"/>
    <property type="project" value="UniProtKB-SubCell"/>
</dbReference>
<evidence type="ECO:0000256" key="2">
    <source>
        <dbReference type="ARBA" id="ARBA00022490"/>
    </source>
</evidence>